<accession>A0A0U4NF01</accession>
<dbReference type="Proteomes" id="UP000217696">
    <property type="component" value="Chromosome"/>
</dbReference>
<reference evidence="1 2" key="1">
    <citation type="submission" date="2015-12" db="EMBL/GenBank/DDBJ databases">
        <title>Genome sequence of Aneurinibacillus soli.</title>
        <authorList>
            <person name="Lee J.S."/>
            <person name="Lee K.C."/>
            <person name="Kim K.K."/>
            <person name="Lee B.W."/>
        </authorList>
    </citation>
    <scope>NUCLEOTIDE SEQUENCE [LARGE SCALE GENOMIC DNA]</scope>
    <source>
        <strain evidence="1 2">CB4</strain>
    </source>
</reference>
<evidence type="ECO:0000313" key="2">
    <source>
        <dbReference type="Proteomes" id="UP000217696"/>
    </source>
</evidence>
<gene>
    <name evidence="1" type="ORF">CB4_01618</name>
</gene>
<evidence type="ECO:0000313" key="1">
    <source>
        <dbReference type="EMBL" id="BAU27444.1"/>
    </source>
</evidence>
<dbReference type="KEGG" id="asoc:CB4_01618"/>
<organism evidence="1 2">
    <name type="scientific">Aneurinibacillus soli</name>
    <dbReference type="NCBI Taxonomy" id="1500254"/>
    <lineage>
        <taxon>Bacteria</taxon>
        <taxon>Bacillati</taxon>
        <taxon>Bacillota</taxon>
        <taxon>Bacilli</taxon>
        <taxon>Bacillales</taxon>
        <taxon>Paenibacillaceae</taxon>
        <taxon>Aneurinibacillus group</taxon>
        <taxon>Aneurinibacillus</taxon>
    </lineage>
</organism>
<dbReference type="RefSeq" id="WP_096464786.1">
    <property type="nucleotide sequence ID" value="NZ_AP017312.1"/>
</dbReference>
<dbReference type="AlphaFoldDB" id="A0A0U4NF01"/>
<protein>
    <submittedName>
        <fullName evidence="1">Uncharacterized protein</fullName>
    </submittedName>
</protein>
<sequence length="59" mass="6485">MGIVYSVILSFIALLLLFGASYLLAVLMNKAVASTEWQTAHESAHTGVESLEKEQKDRC</sequence>
<dbReference type="EMBL" id="AP017312">
    <property type="protein sequence ID" value="BAU27444.1"/>
    <property type="molecule type" value="Genomic_DNA"/>
</dbReference>
<name>A0A0U4NF01_9BACL</name>
<proteinExistence type="predicted"/>
<keyword evidence="2" id="KW-1185">Reference proteome</keyword>